<proteinExistence type="predicted"/>
<evidence type="ECO:0000256" key="1">
    <source>
        <dbReference type="SAM" id="MobiDB-lite"/>
    </source>
</evidence>
<keyword evidence="2" id="KW-0812">Transmembrane</keyword>
<feature type="region of interest" description="Disordered" evidence="1">
    <location>
        <begin position="1"/>
        <end position="35"/>
    </location>
</feature>
<accession>A0A8I6RC43</accession>
<feature type="transmembrane region" description="Helical" evidence="2">
    <location>
        <begin position="489"/>
        <end position="512"/>
    </location>
</feature>
<feature type="region of interest" description="Disordered" evidence="1">
    <location>
        <begin position="113"/>
        <end position="140"/>
    </location>
</feature>
<feature type="compositionally biased region" description="Polar residues" evidence="1">
    <location>
        <begin position="115"/>
        <end position="140"/>
    </location>
</feature>
<sequence>MDRPGFNMKTTKIPTSTDSASGSEIPTTDATTEGSILETDLQSIINKLSPLLGPLPPGQSRKVKYEKGGTSVEIKVPIEDKEKCFSMKEIKPEGQAERKGRAAHDVDKKYKQVATDVSSSESVPKTPQRSSLYTSDETSIEMMSSKTDESNSLTLPRVPCTSSTCIPPPCEPPEANPVKRHTDAQEMFEPDAKKTCPSATNLPCSQGHQDNIGRYSCNHGSHGHSKRRIKWCNYLPSFPSVPASLPKSSEQKSKVTFKKYESDDSGVTIPQLYKAHVGTGSYPNRFTFRAVTGAQNRFSGREYDLYQKSGARRYPAGDPYESQFLLAPQMQHYPRLITQPPFVKAGPCSAPSQREPSMQGNKQNPTCIHRPVFGVPPPSSSYPGCQPAVTQRICDDCQKVDMGLDPKAMAMPAPNSVDYEVDPEKARAFLGEKGEGYISVNTIPERVDVYCFDQLNTGFFRTSDHPPPLFSDVAVETTEAIATRFWAEVFGMVNIVIAFLVAMVLQFFKFLLTAIVRPLMIGFVQLFSDYFIKPLLTVIYNGFTQPVSVCFYNVVASIRDIVNPIAKAFGFFIEPFANIVKSFRLVEIKHVYSNPGQAGPAAVPLVPRAPSTIKIQ</sequence>
<dbReference type="AlphaFoldDB" id="A0A8I6RC43"/>
<organism evidence="3 4">
    <name type="scientific">Cimex lectularius</name>
    <name type="common">Bed bug</name>
    <name type="synonym">Acanthia lectularia</name>
    <dbReference type="NCBI Taxonomy" id="79782"/>
    <lineage>
        <taxon>Eukaryota</taxon>
        <taxon>Metazoa</taxon>
        <taxon>Ecdysozoa</taxon>
        <taxon>Arthropoda</taxon>
        <taxon>Hexapoda</taxon>
        <taxon>Insecta</taxon>
        <taxon>Pterygota</taxon>
        <taxon>Neoptera</taxon>
        <taxon>Paraneoptera</taxon>
        <taxon>Hemiptera</taxon>
        <taxon>Heteroptera</taxon>
        <taxon>Panheteroptera</taxon>
        <taxon>Cimicomorpha</taxon>
        <taxon>Cimicidae</taxon>
        <taxon>Cimex</taxon>
    </lineage>
</organism>
<evidence type="ECO:0000256" key="2">
    <source>
        <dbReference type="SAM" id="Phobius"/>
    </source>
</evidence>
<keyword evidence="2" id="KW-1133">Transmembrane helix</keyword>
<dbReference type="Proteomes" id="UP000494040">
    <property type="component" value="Unassembled WGS sequence"/>
</dbReference>
<name>A0A8I6RC43_CIMLE</name>
<evidence type="ECO:0000313" key="4">
    <source>
        <dbReference type="Proteomes" id="UP000494040"/>
    </source>
</evidence>
<keyword evidence="2" id="KW-0472">Membrane</keyword>
<feature type="region of interest" description="Disordered" evidence="1">
    <location>
        <begin position="49"/>
        <end position="68"/>
    </location>
</feature>
<reference evidence="3" key="1">
    <citation type="submission" date="2022-01" db="UniProtKB">
        <authorList>
            <consortium name="EnsemblMetazoa"/>
        </authorList>
    </citation>
    <scope>IDENTIFICATION</scope>
</reference>
<dbReference type="OrthoDB" id="10045204at2759"/>
<dbReference type="EnsemblMetazoa" id="XM_014385707.2">
    <property type="protein sequence ID" value="XP_014241193.1"/>
    <property type="gene ID" value="LOC106661940"/>
</dbReference>
<protein>
    <submittedName>
        <fullName evidence="3">Uncharacterized protein</fullName>
    </submittedName>
</protein>
<gene>
    <name evidence="3" type="primary">106661940</name>
</gene>
<evidence type="ECO:0000313" key="3">
    <source>
        <dbReference type="EnsemblMetazoa" id="XP_014241193.1"/>
    </source>
</evidence>
<feature type="compositionally biased region" description="Polar residues" evidence="1">
    <location>
        <begin position="8"/>
        <end position="35"/>
    </location>
</feature>
<keyword evidence="4" id="KW-1185">Reference proteome</keyword>
<dbReference type="KEGG" id="clec:106661940"/>